<dbReference type="OrthoDB" id="6446255at2759"/>
<protein>
    <submittedName>
        <fullName evidence="2">Uncharacterized protein</fullName>
    </submittedName>
</protein>
<keyword evidence="3" id="KW-1185">Reference proteome</keyword>
<evidence type="ECO:0000313" key="3">
    <source>
        <dbReference type="Proteomes" id="UP000499080"/>
    </source>
</evidence>
<gene>
    <name evidence="2" type="ORF">AVEN_220847_1</name>
</gene>
<dbReference type="AlphaFoldDB" id="A0A4Y2QU04"/>
<accession>A0A4Y2QU04</accession>
<name>A0A4Y2QU04_ARAVE</name>
<keyword evidence="1" id="KW-0812">Transmembrane</keyword>
<keyword evidence="1" id="KW-0472">Membrane</keyword>
<dbReference type="Proteomes" id="UP000499080">
    <property type="component" value="Unassembled WGS sequence"/>
</dbReference>
<dbReference type="EMBL" id="BGPR01014812">
    <property type="protein sequence ID" value="GBN66808.1"/>
    <property type="molecule type" value="Genomic_DNA"/>
</dbReference>
<evidence type="ECO:0000256" key="1">
    <source>
        <dbReference type="SAM" id="Phobius"/>
    </source>
</evidence>
<feature type="transmembrane region" description="Helical" evidence="1">
    <location>
        <begin position="23"/>
        <end position="41"/>
    </location>
</feature>
<sequence>MFKSFLSTGSNGHSMHHLLLKRCGLLFIIAGLTVTAISLYMSYLFSITIITEIPAAIITIYLGVHLIRIGREQTPKMEESSSSKNGRTSPFYFELEPTLVNPRALPPVPKDIGREYDPVVLDKV</sequence>
<comment type="caution">
    <text evidence="2">The sequence shown here is derived from an EMBL/GenBank/DDBJ whole genome shotgun (WGS) entry which is preliminary data.</text>
</comment>
<organism evidence="2 3">
    <name type="scientific">Araneus ventricosus</name>
    <name type="common">Orbweaver spider</name>
    <name type="synonym">Epeira ventricosa</name>
    <dbReference type="NCBI Taxonomy" id="182803"/>
    <lineage>
        <taxon>Eukaryota</taxon>
        <taxon>Metazoa</taxon>
        <taxon>Ecdysozoa</taxon>
        <taxon>Arthropoda</taxon>
        <taxon>Chelicerata</taxon>
        <taxon>Arachnida</taxon>
        <taxon>Araneae</taxon>
        <taxon>Araneomorphae</taxon>
        <taxon>Entelegynae</taxon>
        <taxon>Araneoidea</taxon>
        <taxon>Araneidae</taxon>
        <taxon>Araneus</taxon>
    </lineage>
</organism>
<keyword evidence="1" id="KW-1133">Transmembrane helix</keyword>
<feature type="transmembrane region" description="Helical" evidence="1">
    <location>
        <begin position="47"/>
        <end position="67"/>
    </location>
</feature>
<evidence type="ECO:0000313" key="2">
    <source>
        <dbReference type="EMBL" id="GBN66808.1"/>
    </source>
</evidence>
<proteinExistence type="predicted"/>
<reference evidence="2 3" key="1">
    <citation type="journal article" date="2019" name="Sci. Rep.">
        <title>Orb-weaving spider Araneus ventricosus genome elucidates the spidroin gene catalogue.</title>
        <authorList>
            <person name="Kono N."/>
            <person name="Nakamura H."/>
            <person name="Ohtoshi R."/>
            <person name="Moran D.A.P."/>
            <person name="Shinohara A."/>
            <person name="Yoshida Y."/>
            <person name="Fujiwara M."/>
            <person name="Mori M."/>
            <person name="Tomita M."/>
            <person name="Arakawa K."/>
        </authorList>
    </citation>
    <scope>NUCLEOTIDE SEQUENCE [LARGE SCALE GENOMIC DNA]</scope>
</reference>